<feature type="region of interest" description="Disordered" evidence="2">
    <location>
        <begin position="765"/>
        <end position="794"/>
    </location>
</feature>
<dbReference type="OrthoDB" id="9809781at2"/>
<dbReference type="GO" id="GO:0046872">
    <property type="term" value="F:metal ion binding"/>
    <property type="evidence" value="ECO:0007669"/>
    <property type="project" value="InterPro"/>
</dbReference>
<dbReference type="InterPro" id="IPR003646">
    <property type="entry name" value="SH3-like_bac-type"/>
</dbReference>
<dbReference type="Proteomes" id="UP000010523">
    <property type="component" value="Unassembled WGS sequence"/>
</dbReference>
<dbReference type="GO" id="GO:0030246">
    <property type="term" value="F:carbohydrate binding"/>
    <property type="evidence" value="ECO:0007669"/>
    <property type="project" value="InterPro"/>
</dbReference>
<feature type="compositionally biased region" description="Polar residues" evidence="2">
    <location>
        <begin position="767"/>
        <end position="777"/>
    </location>
</feature>
<dbReference type="InterPro" id="IPR008963">
    <property type="entry name" value="Purple_acid_Pase-like_N"/>
</dbReference>
<evidence type="ECO:0000313" key="4">
    <source>
        <dbReference type="EMBL" id="EIJ80401.1"/>
    </source>
</evidence>
<dbReference type="Pfam" id="PF09992">
    <property type="entry name" value="NAGPA"/>
    <property type="match status" value="1"/>
</dbReference>
<keyword evidence="5" id="KW-1185">Reference proteome</keyword>
<dbReference type="Gene3D" id="2.30.30.40">
    <property type="entry name" value="SH3 Domains"/>
    <property type="match status" value="1"/>
</dbReference>
<comment type="caution">
    <text evidence="4">The sequence shown here is derived from an EMBL/GenBank/DDBJ whole genome shotgun (WGS) entry which is preliminary data.</text>
</comment>
<keyword evidence="1" id="KW-0732">Signal</keyword>
<dbReference type="GO" id="GO:0003993">
    <property type="term" value="F:acid phosphatase activity"/>
    <property type="evidence" value="ECO:0007669"/>
    <property type="project" value="InterPro"/>
</dbReference>
<dbReference type="eggNOG" id="COG4632">
    <property type="taxonomic scope" value="Bacteria"/>
</dbReference>
<dbReference type="Gene3D" id="2.60.40.380">
    <property type="entry name" value="Purple acid phosphatase-like, N-terminal"/>
    <property type="match status" value="1"/>
</dbReference>
<evidence type="ECO:0000256" key="2">
    <source>
        <dbReference type="SAM" id="MobiDB-lite"/>
    </source>
</evidence>
<feature type="compositionally biased region" description="Basic and acidic residues" evidence="2">
    <location>
        <begin position="1559"/>
        <end position="1572"/>
    </location>
</feature>
<dbReference type="InterPro" id="IPR008965">
    <property type="entry name" value="CBM2/CBM3_carb-bd_dom_sf"/>
</dbReference>
<dbReference type="Pfam" id="PF00149">
    <property type="entry name" value="Metallophos"/>
    <property type="match status" value="1"/>
</dbReference>
<dbReference type="InterPro" id="IPR004843">
    <property type="entry name" value="Calcineurin-like_PHP"/>
</dbReference>
<dbReference type="InterPro" id="IPR003961">
    <property type="entry name" value="FN3_dom"/>
</dbReference>
<gene>
    <name evidence="4" type="ORF">PB1_08577</name>
</gene>
<organism evidence="4 5">
    <name type="scientific">Bacillus methanolicus PB1</name>
    <dbReference type="NCBI Taxonomy" id="997296"/>
    <lineage>
        <taxon>Bacteria</taxon>
        <taxon>Bacillati</taxon>
        <taxon>Bacillota</taxon>
        <taxon>Bacilli</taxon>
        <taxon>Bacillales</taxon>
        <taxon>Bacillaceae</taxon>
        <taxon>Bacillus</taxon>
    </lineage>
</organism>
<protein>
    <submittedName>
        <fullName evidence="4">Metallophosphoesterase</fullName>
    </submittedName>
</protein>
<dbReference type="Pfam" id="PF16656">
    <property type="entry name" value="Pur_ac_phosph_N"/>
    <property type="match status" value="1"/>
</dbReference>
<dbReference type="RefSeq" id="WP_003351852.1">
    <property type="nucleotide sequence ID" value="NZ_AFEU01000002.1"/>
</dbReference>
<feature type="domain" description="Fibronectin type-III" evidence="3">
    <location>
        <begin position="1153"/>
        <end position="1256"/>
    </location>
</feature>
<dbReference type="InterPro" id="IPR029052">
    <property type="entry name" value="Metallo-depent_PP-like"/>
</dbReference>
<proteinExistence type="predicted"/>
<dbReference type="SUPFAM" id="SSF56300">
    <property type="entry name" value="Metallo-dependent phosphatases"/>
    <property type="match status" value="1"/>
</dbReference>
<dbReference type="SMART" id="SM00287">
    <property type="entry name" value="SH3b"/>
    <property type="match status" value="1"/>
</dbReference>
<evidence type="ECO:0000256" key="1">
    <source>
        <dbReference type="ARBA" id="ARBA00022729"/>
    </source>
</evidence>
<dbReference type="PROSITE" id="PS50853">
    <property type="entry name" value="FN3"/>
    <property type="match status" value="1"/>
</dbReference>
<accession>I3E1N0</accession>
<dbReference type="PANTHER" id="PTHR45867:SF3">
    <property type="entry name" value="ACID PHOSPHATASE TYPE 7"/>
    <property type="match status" value="1"/>
</dbReference>
<dbReference type="InterPro" id="IPR018711">
    <property type="entry name" value="NAGPA"/>
</dbReference>
<evidence type="ECO:0000313" key="5">
    <source>
        <dbReference type="Proteomes" id="UP000010523"/>
    </source>
</evidence>
<dbReference type="SUPFAM" id="SSF49384">
    <property type="entry name" value="Carbohydrate-binding domain"/>
    <property type="match status" value="1"/>
</dbReference>
<evidence type="ECO:0000259" key="3">
    <source>
        <dbReference type="PROSITE" id="PS50853"/>
    </source>
</evidence>
<name>I3E1N0_BACMT</name>
<dbReference type="PATRIC" id="fig|997296.3.peg.1824"/>
<dbReference type="Gene3D" id="2.60.120.260">
    <property type="entry name" value="Galactose-binding domain-like"/>
    <property type="match status" value="1"/>
</dbReference>
<dbReference type="Gene3D" id="2.60.40.680">
    <property type="match status" value="1"/>
</dbReference>
<dbReference type="SUPFAM" id="SSF49363">
    <property type="entry name" value="Purple acid phosphatase, N-terminal domain"/>
    <property type="match status" value="1"/>
</dbReference>
<reference evidence="4 5" key="1">
    <citation type="journal article" date="2012" name="Appl. Environ. Microbiol.">
        <title>Genome Sequence of Thermotolerant Bacillus methanolicus: Features and Regulation Related to Methylotrophy and Production of L-Lysine and L-Glutamate from Methanol.</title>
        <authorList>
            <person name="Heggeset T.M."/>
            <person name="Krog A."/>
            <person name="Balzer S."/>
            <person name="Wentzel A."/>
            <person name="Ellingsen T.E."/>
            <person name="Brautaset T."/>
        </authorList>
    </citation>
    <scope>NUCLEOTIDE SEQUENCE [LARGE SCALE GENOMIC DNA]</scope>
    <source>
        <strain evidence="4 5">PB1</strain>
    </source>
</reference>
<dbReference type="STRING" id="997296.PB1_08577"/>
<dbReference type="EMBL" id="AFEU01000002">
    <property type="protein sequence ID" value="EIJ80401.1"/>
    <property type="molecule type" value="Genomic_DNA"/>
</dbReference>
<dbReference type="eggNOG" id="COG1409">
    <property type="taxonomic scope" value="Bacteria"/>
</dbReference>
<dbReference type="PANTHER" id="PTHR45867">
    <property type="entry name" value="PURPLE ACID PHOSPHATASE"/>
    <property type="match status" value="1"/>
</dbReference>
<dbReference type="Gene3D" id="2.60.40.1080">
    <property type="match status" value="1"/>
</dbReference>
<dbReference type="Gene3D" id="3.60.21.10">
    <property type="match status" value="1"/>
</dbReference>
<feature type="region of interest" description="Disordered" evidence="2">
    <location>
        <begin position="1527"/>
        <end position="1572"/>
    </location>
</feature>
<sequence>MLKFMRYACKKFMAGLLAFLLVFLNVGNNFVISEARAQSDISLTNGDIQKQSTVNIAPGVQQTKLLVSTKKGPLKIYNMNIDPANQYVEFEAGLPNGKLAGFQTVRKQAELISRPGYEVVGGINADFFNTSNGIPIEAVVHDGKVIRSNSNRSIVGILKSGEVKIGQLRMQIQMEVTPLAKPEVSRNTAQQTFAINGINRERDVNGIILFTPDYDTSTYTNNLGTEVILEGISGFLKPQGEITAKVKEVLTDRGNNKLEEGQMVLSGAGSGKEVLDQLAPGDQITFRTTVNAPWDQLEEAVGGYHLLVQNGQPAVFSDPYPHPRTGVGIKADGSVFFTVIDGRQPGVSEGVTLTELGQIMKDMGAVEAINLDGGGSSTFVARQPGDSNLSVVNVPSDGSERNVSNSLLVVSTAPKGDLTHLTVLPEETSIFAGSHTTFQVKGQDQYFNPSEIIGNITWSVDNGLGQFDEAGVFTAGNAAASGKVTASVNNIQASTNVKVVDKLDSLSIYPTQLALGQGETAKIRAAVYVDGQPVIVDEDAFSYSVEGNIGTIDEKGNFQAAAGIASGKIKVSIGGLVGEIKVDVGKPPLILEDFEDGITGWNKSGARFNSVNISEASEPEPVRFGEKSLRIDYDFTGQKGTSGAYAWPVEDIVLEGYPDKIGMWFYGANDGHWIRAQMKDGNGAAFPIDFTDQTTGVDWEGWKYIEADIPKGKPTPLKLDLAVRIMETSDANKNAATVYVDNIRAVYGKTNDDLINPTLTDAFPADGSTTPASQPTISVMAKDNDGGTGIDPSKTRMKLDGEVVTHTYDKSTGKISYQPDSFLSGGFHTVSVLVKDGFENPAEMTWSFFISAGSQFLLEGPKQVYAGEDFDFHLKIKGLKELSKARAILKFDPNVIQVIDQDSKTEGVQVKIGTNLKPENIETLTVNNEKGEITLNAEKLEENTGLQATDTLITVPFNIRKTAVEDVKIELQGGEFTYIRGDVKKSFHQPYEANIQYKYSLDISGVSVGSISKVKVMDESGKSVKDAEIYLLAPETLTKYAKVTGDSLKVYKSADQTSAVLTELAKDQKVFVASESAEYTEIYLSNGQKGYVVKDQLEISDLPKPLGATNKKGELSTDLLTLAELPFVLQAEKDGQVSRVKEFTVVPQIGGKAPEHIKLSWKLNSKTTQSITWRTNPGVSGTVVQYAPTEQFTDFNAKNVKEAKGASRLLTDKAGEMRIHEITLDHLKPDTSYTYRVGDGTEEGWSKAYTFKTEPKKPESFTFFFTTDSQASDLNGNKIYGKLLTKALELYPNARFVLHGGDIVDDAAKMDQWENFFDSIEVVTPKIPLQPVLGNHDVYGEGENIFKSFFQNPENGPAGEEEWVYSFDYGNVHFAMLNSEGGSDSMKAQAEWLRKDMKKSKKPWKIVMFHRAPYHSNPLRGVDATRSIFAPVIEELDIDLALVGHDHAYARTFAMKGGQAAEPGKGTVYVIGGSSGPKFYPEEKYDYFEFLYGEDKQVFTAVHVENDKLVVESRTIDGEVIDAFELLKKDRKAPAPGENKDENEENPGKDTKNAVGNGENEKNRGEETKENL</sequence>
<dbReference type="InterPro" id="IPR015914">
    <property type="entry name" value="PAPs_N"/>
</dbReference>